<keyword evidence="6" id="KW-0520">NAD</keyword>
<dbReference type="GO" id="GO:0050661">
    <property type="term" value="F:NADP binding"/>
    <property type="evidence" value="ECO:0007669"/>
    <property type="project" value="InterPro"/>
</dbReference>
<evidence type="ECO:0000256" key="1">
    <source>
        <dbReference type="ARBA" id="ARBA00005109"/>
    </source>
</evidence>
<keyword evidence="5" id="KW-0560">Oxidoreductase</keyword>
<comment type="catalytic activity">
    <reaction evidence="7">
        <text>3-hydroxy-2-methylpropanoate + NAD(+) = 2-methyl-3-oxopropanoate + NADH + H(+)</text>
        <dbReference type="Rhea" id="RHEA:17681"/>
        <dbReference type="ChEBI" id="CHEBI:11805"/>
        <dbReference type="ChEBI" id="CHEBI:15378"/>
        <dbReference type="ChEBI" id="CHEBI:57540"/>
        <dbReference type="ChEBI" id="CHEBI:57700"/>
        <dbReference type="ChEBI" id="CHEBI:57945"/>
        <dbReference type="EC" id="1.1.1.31"/>
    </reaction>
</comment>
<keyword evidence="9" id="KW-1133">Transmembrane helix</keyword>
<dbReference type="InterPro" id="IPR002204">
    <property type="entry name" value="3-OH-isobutyrate_DH-rel_CS"/>
</dbReference>
<dbReference type="Pfam" id="PF14833">
    <property type="entry name" value="NAD_binding_11"/>
    <property type="match status" value="1"/>
</dbReference>
<dbReference type="PIRSF" id="PIRSF000103">
    <property type="entry name" value="HIBADH"/>
    <property type="match status" value="1"/>
</dbReference>
<dbReference type="AlphaFoldDB" id="H6BXK9"/>
<dbReference type="PANTHER" id="PTHR22981:SF7">
    <property type="entry name" value="3-HYDROXYISOBUTYRATE DEHYDROGENASE, MITOCHONDRIAL"/>
    <property type="match status" value="1"/>
</dbReference>
<feature type="domain" description="6-phosphogluconate dehydrogenase NADP-binding" evidence="10">
    <location>
        <begin position="20"/>
        <end position="189"/>
    </location>
</feature>
<dbReference type="OrthoDB" id="21615at2759"/>
<dbReference type="InterPro" id="IPR006115">
    <property type="entry name" value="6PGDH_NADP-bd"/>
</dbReference>
<dbReference type="InterPro" id="IPR029154">
    <property type="entry name" value="HIBADH-like_NADP-bd"/>
</dbReference>
<dbReference type="Gene3D" id="1.10.1040.10">
    <property type="entry name" value="N-(1-d-carboxylethyl)-l-norvaline Dehydrogenase, domain 2"/>
    <property type="match status" value="1"/>
</dbReference>
<accession>H6BXK9</accession>
<keyword evidence="9" id="KW-0812">Transmembrane</keyword>
<dbReference type="Pfam" id="PF03446">
    <property type="entry name" value="NAD_binding_2"/>
    <property type="match status" value="1"/>
</dbReference>
<keyword evidence="9" id="KW-0472">Membrane</keyword>
<proteinExistence type="inferred from homology"/>
<evidence type="ECO:0000256" key="8">
    <source>
        <dbReference type="PIRSR" id="PIRSR000103-1"/>
    </source>
</evidence>
<dbReference type="SUPFAM" id="SSF51735">
    <property type="entry name" value="NAD(P)-binding Rossmann-fold domains"/>
    <property type="match status" value="1"/>
</dbReference>
<dbReference type="GeneID" id="20308983"/>
<name>H6BXK9_EXODN</name>
<organism evidence="12 13">
    <name type="scientific">Exophiala dermatitidis (strain ATCC 34100 / CBS 525.76 / NIH/UT8656)</name>
    <name type="common">Black yeast</name>
    <name type="synonym">Wangiella dermatitidis</name>
    <dbReference type="NCBI Taxonomy" id="858893"/>
    <lineage>
        <taxon>Eukaryota</taxon>
        <taxon>Fungi</taxon>
        <taxon>Dikarya</taxon>
        <taxon>Ascomycota</taxon>
        <taxon>Pezizomycotina</taxon>
        <taxon>Eurotiomycetes</taxon>
        <taxon>Chaetothyriomycetidae</taxon>
        <taxon>Chaetothyriales</taxon>
        <taxon>Herpotrichiellaceae</taxon>
        <taxon>Exophiala</taxon>
    </lineage>
</organism>
<dbReference type="EMBL" id="JH226132">
    <property type="protein sequence ID" value="EHY56256.1"/>
    <property type="molecule type" value="Genomic_DNA"/>
</dbReference>
<dbReference type="STRING" id="858893.H6BXK9"/>
<dbReference type="SUPFAM" id="SSF48179">
    <property type="entry name" value="6-phosphogluconate dehydrogenase C-terminal domain-like"/>
    <property type="match status" value="1"/>
</dbReference>
<dbReference type="InParanoid" id="H6BXK9"/>
<evidence type="ECO:0000256" key="3">
    <source>
        <dbReference type="ARBA" id="ARBA00012991"/>
    </source>
</evidence>
<evidence type="ECO:0000256" key="6">
    <source>
        <dbReference type="ARBA" id="ARBA00023027"/>
    </source>
</evidence>
<gene>
    <name evidence="12" type="ORF">HMPREF1120_04344</name>
</gene>
<comment type="similarity">
    <text evidence="2">Belongs to the HIBADH-related family. 3-hydroxyisobutyrate dehydrogenase subfamily.</text>
</comment>
<dbReference type="GO" id="GO:0006574">
    <property type="term" value="P:L-valine catabolic process"/>
    <property type="evidence" value="ECO:0007669"/>
    <property type="project" value="TreeGrafter"/>
</dbReference>
<evidence type="ECO:0000259" key="10">
    <source>
        <dbReference type="Pfam" id="PF03446"/>
    </source>
</evidence>
<evidence type="ECO:0000256" key="5">
    <source>
        <dbReference type="ARBA" id="ARBA00023002"/>
    </source>
</evidence>
<evidence type="ECO:0000259" key="11">
    <source>
        <dbReference type="Pfam" id="PF14833"/>
    </source>
</evidence>
<dbReference type="InterPro" id="IPR008927">
    <property type="entry name" value="6-PGluconate_DH-like_C_sf"/>
</dbReference>
<dbReference type="GO" id="GO:0051287">
    <property type="term" value="F:NAD binding"/>
    <property type="evidence" value="ECO:0007669"/>
    <property type="project" value="InterPro"/>
</dbReference>
<evidence type="ECO:0000256" key="2">
    <source>
        <dbReference type="ARBA" id="ARBA00006013"/>
    </source>
</evidence>
<dbReference type="VEuPathDB" id="FungiDB:HMPREF1120_04344"/>
<dbReference type="InterPro" id="IPR036291">
    <property type="entry name" value="NAD(P)-bd_dom_sf"/>
</dbReference>
<dbReference type="PROSITE" id="PS00895">
    <property type="entry name" value="3_HYDROXYISOBUT_DH"/>
    <property type="match status" value="1"/>
</dbReference>
<dbReference type="GO" id="GO:0008442">
    <property type="term" value="F:3-hydroxyisobutyrate dehydrogenase activity"/>
    <property type="evidence" value="ECO:0007669"/>
    <property type="project" value="UniProtKB-EC"/>
</dbReference>
<sequence>MTENKQSSGSSSVMPGVVYGFIGLGNMGFGMAKNLRESMPEEAKLLVCDVNHQRRDEFVSSVTRPVQVAESPKIIAENCDIVITSLPTSDIVKNVFTDPSTGLLSIDSAGASNKSKLFIETSTIEVDTSNYVRKKVEDSGLGHFIDAPVSGGIPAAYQGNLTIMVGGDKELFERAKPVLASMGKEENIFFCGPPGAGLATKQINNYIANVSYVALCEALITDTSCPGMNTGVRYGLDPKILADAINRSSGMCWNSLHMNPVKGVQESSPASRDFEGGFPTEGAKHVMDMAVQLMDAVGAKHVMGNVMKDIYERAVNHPKCRGKECRSIYKLFAENDGKDLGNTLIG</sequence>
<dbReference type="PANTHER" id="PTHR22981">
    <property type="entry name" value="3-HYDROXYISOBUTYRATE DEHYDROGENASE-RELATED"/>
    <property type="match status" value="1"/>
</dbReference>
<dbReference type="HOGENOM" id="CLU_035117_6_1_1"/>
<comment type="pathway">
    <text evidence="1">Amino-acid degradation; L-valine degradation.</text>
</comment>
<evidence type="ECO:0000313" key="12">
    <source>
        <dbReference type="EMBL" id="EHY56256.1"/>
    </source>
</evidence>
<dbReference type="RefSeq" id="XP_009156716.1">
    <property type="nucleotide sequence ID" value="XM_009158468.1"/>
</dbReference>
<dbReference type="GO" id="GO:0005739">
    <property type="term" value="C:mitochondrion"/>
    <property type="evidence" value="ECO:0007669"/>
    <property type="project" value="TreeGrafter"/>
</dbReference>
<keyword evidence="13" id="KW-1185">Reference proteome</keyword>
<dbReference type="eggNOG" id="KOG0409">
    <property type="taxonomic scope" value="Eukaryota"/>
</dbReference>
<evidence type="ECO:0000256" key="9">
    <source>
        <dbReference type="SAM" id="Phobius"/>
    </source>
</evidence>
<protein>
    <recommendedName>
        <fullName evidence="3">3-hydroxyisobutyrate dehydrogenase</fullName>
        <ecNumber evidence="3">1.1.1.31</ecNumber>
    </recommendedName>
</protein>
<evidence type="ECO:0000256" key="4">
    <source>
        <dbReference type="ARBA" id="ARBA00022456"/>
    </source>
</evidence>
<feature type="domain" description="3-hydroxyisobutyrate dehydrogenase-like NAD-binding" evidence="11">
    <location>
        <begin position="195"/>
        <end position="317"/>
    </location>
</feature>
<dbReference type="EC" id="1.1.1.31" evidence="3"/>
<dbReference type="InterPro" id="IPR013328">
    <property type="entry name" value="6PGD_dom2"/>
</dbReference>
<dbReference type="InterPro" id="IPR015815">
    <property type="entry name" value="HIBADH-related"/>
</dbReference>
<keyword evidence="4" id="KW-0101">Branched-chain amino acid catabolism</keyword>
<feature type="active site" evidence="8">
    <location>
        <position position="201"/>
    </location>
</feature>
<dbReference type="Proteomes" id="UP000007304">
    <property type="component" value="Unassembled WGS sequence"/>
</dbReference>
<feature type="transmembrane region" description="Helical" evidence="9">
    <location>
        <begin position="12"/>
        <end position="32"/>
    </location>
</feature>
<evidence type="ECO:0000256" key="7">
    <source>
        <dbReference type="ARBA" id="ARBA00049197"/>
    </source>
</evidence>
<evidence type="ECO:0000313" key="13">
    <source>
        <dbReference type="Proteomes" id="UP000007304"/>
    </source>
</evidence>
<dbReference type="Gene3D" id="3.40.50.720">
    <property type="entry name" value="NAD(P)-binding Rossmann-like Domain"/>
    <property type="match status" value="1"/>
</dbReference>
<reference evidence="12" key="1">
    <citation type="submission" date="2011-07" db="EMBL/GenBank/DDBJ databases">
        <title>The Genome Sequence of Exophiala (Wangiella) dermatitidis NIH/UT8656.</title>
        <authorList>
            <consortium name="The Broad Institute Genome Sequencing Platform"/>
            <person name="Cuomo C."/>
            <person name="Wang Z."/>
            <person name="Hunicke-Smith S."/>
            <person name="Szanislo P.J."/>
            <person name="Earl A."/>
            <person name="Young S.K."/>
            <person name="Zeng Q."/>
            <person name="Gargeya S."/>
            <person name="Fitzgerald M."/>
            <person name="Haas B."/>
            <person name="Abouelleil A."/>
            <person name="Alvarado L."/>
            <person name="Arachchi H.M."/>
            <person name="Berlin A."/>
            <person name="Brown A."/>
            <person name="Chapman S.B."/>
            <person name="Chen Z."/>
            <person name="Dunbar C."/>
            <person name="Freedman E."/>
            <person name="Gearin G."/>
            <person name="Gellesch M."/>
            <person name="Goldberg J."/>
            <person name="Griggs A."/>
            <person name="Gujja S."/>
            <person name="Heiman D."/>
            <person name="Howarth C."/>
            <person name="Larson L."/>
            <person name="Lui A."/>
            <person name="MacDonald P.J.P."/>
            <person name="Montmayeur A."/>
            <person name="Murphy C."/>
            <person name="Neiman D."/>
            <person name="Pearson M."/>
            <person name="Priest M."/>
            <person name="Roberts A."/>
            <person name="Saif S."/>
            <person name="Shea T."/>
            <person name="Shenoy N."/>
            <person name="Sisk P."/>
            <person name="Stolte C."/>
            <person name="Sykes S."/>
            <person name="Wortman J."/>
            <person name="Nusbaum C."/>
            <person name="Birren B."/>
        </authorList>
    </citation>
    <scope>NUCLEOTIDE SEQUENCE</scope>
    <source>
        <strain evidence="12">NIH/UT8656</strain>
    </source>
</reference>